<gene>
    <name evidence="1" type="ORF">NPIL_341261</name>
</gene>
<dbReference type="Proteomes" id="UP000887013">
    <property type="component" value="Unassembled WGS sequence"/>
</dbReference>
<dbReference type="AlphaFoldDB" id="A0A8X6KGW2"/>
<accession>A0A8X6KGW2</accession>
<dbReference type="EMBL" id="BMAW01091145">
    <property type="protein sequence ID" value="GFS48177.1"/>
    <property type="molecule type" value="Genomic_DNA"/>
</dbReference>
<name>A0A8X6KGW2_NEPPI</name>
<proteinExistence type="predicted"/>
<comment type="caution">
    <text evidence="1">The sequence shown here is derived from an EMBL/GenBank/DDBJ whole genome shotgun (WGS) entry which is preliminary data.</text>
</comment>
<evidence type="ECO:0000313" key="2">
    <source>
        <dbReference type="Proteomes" id="UP000887013"/>
    </source>
</evidence>
<evidence type="ECO:0000313" key="1">
    <source>
        <dbReference type="EMBL" id="GFS48177.1"/>
    </source>
</evidence>
<organism evidence="1 2">
    <name type="scientific">Nephila pilipes</name>
    <name type="common">Giant wood spider</name>
    <name type="synonym">Nephila maculata</name>
    <dbReference type="NCBI Taxonomy" id="299642"/>
    <lineage>
        <taxon>Eukaryota</taxon>
        <taxon>Metazoa</taxon>
        <taxon>Ecdysozoa</taxon>
        <taxon>Arthropoda</taxon>
        <taxon>Chelicerata</taxon>
        <taxon>Arachnida</taxon>
        <taxon>Araneae</taxon>
        <taxon>Araneomorphae</taxon>
        <taxon>Entelegynae</taxon>
        <taxon>Araneoidea</taxon>
        <taxon>Nephilidae</taxon>
        <taxon>Nephila</taxon>
    </lineage>
</organism>
<protein>
    <submittedName>
        <fullName evidence="1">Uncharacterized protein</fullName>
    </submittedName>
</protein>
<sequence length="90" mass="10404">MFIQDIHDSSLSDLDAFEQNSFLQQAQIQTSNTERHYIHSFIEEIKKKSRKCAVTVRETVTVGADKKNNYLAFRLNSEIIPDKDGQVRLC</sequence>
<keyword evidence="2" id="KW-1185">Reference proteome</keyword>
<reference evidence="1" key="1">
    <citation type="submission" date="2020-08" db="EMBL/GenBank/DDBJ databases">
        <title>Multicomponent nature underlies the extraordinary mechanical properties of spider dragline silk.</title>
        <authorList>
            <person name="Kono N."/>
            <person name="Nakamura H."/>
            <person name="Mori M."/>
            <person name="Yoshida Y."/>
            <person name="Ohtoshi R."/>
            <person name="Malay A.D."/>
            <person name="Moran D.A.P."/>
            <person name="Tomita M."/>
            <person name="Numata K."/>
            <person name="Arakawa K."/>
        </authorList>
    </citation>
    <scope>NUCLEOTIDE SEQUENCE</scope>
</reference>